<accession>A0A381W6W7</accession>
<sequence length="251" mass="28774">MLYDEINVKDVVDSESALEFMKEATKLASSSELENIGQKLEEKNHLFYSILNQKDIESMSEEDFTKVVGKIFSIRRKSKRLLKANGFENLRGKIVQLLYGKDSIEIRFNNFVDSIENIEEKMRINFASELLHFTNPQKYWLWTNWIWDPDANTGALPLVVQEDVDLLSDTNGGIYCKIGEAIIFVNAVGHAKSFSSMGRGLFGTDVLLACVYAVYMYTVFKIKLSQEFNRILPELPELTQRVLGVHNLEKN</sequence>
<dbReference type="EMBL" id="UINC01010897">
    <property type="protein sequence ID" value="SVA48296.1"/>
    <property type="molecule type" value="Genomic_DNA"/>
</dbReference>
<keyword evidence="1" id="KW-1133">Transmembrane helix</keyword>
<organism evidence="2">
    <name type="scientific">marine metagenome</name>
    <dbReference type="NCBI Taxonomy" id="408172"/>
    <lineage>
        <taxon>unclassified sequences</taxon>
        <taxon>metagenomes</taxon>
        <taxon>ecological metagenomes</taxon>
    </lineage>
</organism>
<feature type="transmembrane region" description="Helical" evidence="1">
    <location>
        <begin position="200"/>
        <end position="220"/>
    </location>
</feature>
<evidence type="ECO:0000256" key="1">
    <source>
        <dbReference type="SAM" id="Phobius"/>
    </source>
</evidence>
<evidence type="ECO:0000313" key="2">
    <source>
        <dbReference type="EMBL" id="SVA48296.1"/>
    </source>
</evidence>
<protein>
    <submittedName>
        <fullName evidence="2">Uncharacterized protein</fullName>
    </submittedName>
</protein>
<proteinExistence type="predicted"/>
<dbReference type="AlphaFoldDB" id="A0A381W6W7"/>
<keyword evidence="1" id="KW-0472">Membrane</keyword>
<name>A0A381W6W7_9ZZZZ</name>
<reference evidence="2" key="1">
    <citation type="submission" date="2018-05" db="EMBL/GenBank/DDBJ databases">
        <authorList>
            <person name="Lanie J.A."/>
            <person name="Ng W.-L."/>
            <person name="Kazmierczak K.M."/>
            <person name="Andrzejewski T.M."/>
            <person name="Davidsen T.M."/>
            <person name="Wayne K.J."/>
            <person name="Tettelin H."/>
            <person name="Glass J.I."/>
            <person name="Rusch D."/>
            <person name="Podicherti R."/>
            <person name="Tsui H.-C.T."/>
            <person name="Winkler M.E."/>
        </authorList>
    </citation>
    <scope>NUCLEOTIDE SEQUENCE</scope>
</reference>
<gene>
    <name evidence="2" type="ORF">METZ01_LOCUS101150</name>
</gene>
<keyword evidence="1" id="KW-0812">Transmembrane</keyword>